<dbReference type="AlphaFoldDB" id="A0AAV9W0R1"/>
<sequence>MQGHLLQLDPKDIEIEFEESRFNTWSELSSSPKAKCDAATYFQCAYLQIWLYTLRHFPYISSVSPRKEKGQCKAEVKETNPVVMYKLAELFKRFNILTEEVEQKLRSRPIEEYVRRLLIDCSVECLDPESRAFNDLVKKVSQHLRTKMESLPKIDIDHEEQEESPVRRTGRPFMDSFKRYRAKLYLPEILSHFLGSVTAIEARKTFIRRFWDVDILFGVLEEPRNREGSRAERDSIMDGVGSSSESWYRGNSGQAFQTEPPDEGQQDEGQQDEETGHDSVNGARERVSQRSASARGDERIDQQQEHEGGLENTAPEPVLNSSVPPATADPEVRLARSKGKRVVRSPSPQGTGDSPTSSASDADSLGRHKRRKSNRGGTISYGTRLARRVPRLLQNGTAAQIEPGVENVGRRAQERPLRSTRIELIQHENGTRRKIAPIALITEFQDIQARASSQDGNIKLCMYTANGQVLPKPGTGADEFWLQTICRERRIFIGQNPPPANYR</sequence>
<dbReference type="InterPro" id="IPR022198">
    <property type="entry name" value="DUF3723"/>
</dbReference>
<reference evidence="2 3" key="1">
    <citation type="submission" date="2023-08" db="EMBL/GenBank/DDBJ databases">
        <authorList>
            <person name="Palmer J.M."/>
        </authorList>
    </citation>
    <scope>NUCLEOTIDE SEQUENCE [LARGE SCALE GENOMIC DNA]</scope>
    <source>
        <strain evidence="2 3">TWF481</strain>
    </source>
</reference>
<evidence type="ECO:0000313" key="3">
    <source>
        <dbReference type="Proteomes" id="UP001370758"/>
    </source>
</evidence>
<protein>
    <submittedName>
        <fullName evidence="2">Uncharacterized protein</fullName>
    </submittedName>
</protein>
<evidence type="ECO:0000313" key="2">
    <source>
        <dbReference type="EMBL" id="KAK6500051.1"/>
    </source>
</evidence>
<proteinExistence type="predicted"/>
<evidence type="ECO:0000256" key="1">
    <source>
        <dbReference type="SAM" id="MobiDB-lite"/>
    </source>
</evidence>
<feature type="compositionally biased region" description="Low complexity" evidence="1">
    <location>
        <begin position="350"/>
        <end position="363"/>
    </location>
</feature>
<feature type="compositionally biased region" description="Basic and acidic residues" evidence="1">
    <location>
        <begin position="295"/>
        <end position="309"/>
    </location>
</feature>
<gene>
    <name evidence="2" type="ORF">TWF481_010408</name>
</gene>
<organism evidence="2 3">
    <name type="scientific">Arthrobotrys musiformis</name>
    <dbReference type="NCBI Taxonomy" id="47236"/>
    <lineage>
        <taxon>Eukaryota</taxon>
        <taxon>Fungi</taxon>
        <taxon>Dikarya</taxon>
        <taxon>Ascomycota</taxon>
        <taxon>Pezizomycotina</taxon>
        <taxon>Orbiliomycetes</taxon>
        <taxon>Orbiliales</taxon>
        <taxon>Orbiliaceae</taxon>
        <taxon>Arthrobotrys</taxon>
    </lineage>
</organism>
<feature type="compositionally biased region" description="Polar residues" evidence="1">
    <location>
        <begin position="241"/>
        <end position="257"/>
    </location>
</feature>
<feature type="compositionally biased region" description="Acidic residues" evidence="1">
    <location>
        <begin position="260"/>
        <end position="275"/>
    </location>
</feature>
<feature type="region of interest" description="Disordered" evidence="1">
    <location>
        <begin position="225"/>
        <end position="381"/>
    </location>
</feature>
<accession>A0AAV9W0R1</accession>
<comment type="caution">
    <text evidence="2">The sequence shown here is derived from an EMBL/GenBank/DDBJ whole genome shotgun (WGS) entry which is preliminary data.</text>
</comment>
<feature type="compositionally biased region" description="Basic and acidic residues" evidence="1">
    <location>
        <begin position="225"/>
        <end position="236"/>
    </location>
</feature>
<dbReference type="Proteomes" id="UP001370758">
    <property type="component" value="Unassembled WGS sequence"/>
</dbReference>
<keyword evidence="3" id="KW-1185">Reference proteome</keyword>
<dbReference type="EMBL" id="JAVHJL010000007">
    <property type="protein sequence ID" value="KAK6500051.1"/>
    <property type="molecule type" value="Genomic_DNA"/>
</dbReference>
<dbReference type="Pfam" id="PF12520">
    <property type="entry name" value="DUF3723"/>
    <property type="match status" value="1"/>
</dbReference>
<name>A0AAV9W0R1_9PEZI</name>